<proteinExistence type="predicted"/>
<dbReference type="Proteomes" id="UP000720189">
    <property type="component" value="Unassembled WGS sequence"/>
</dbReference>
<accession>A0A9P9KWI9</accession>
<reference evidence="2" key="1">
    <citation type="journal article" date="2021" name="Nat. Commun.">
        <title>Genetic determinants of endophytism in the Arabidopsis root mycobiome.</title>
        <authorList>
            <person name="Mesny F."/>
            <person name="Miyauchi S."/>
            <person name="Thiergart T."/>
            <person name="Pickel B."/>
            <person name="Atanasova L."/>
            <person name="Karlsson M."/>
            <person name="Huettel B."/>
            <person name="Barry K.W."/>
            <person name="Haridas S."/>
            <person name="Chen C."/>
            <person name="Bauer D."/>
            <person name="Andreopoulos W."/>
            <person name="Pangilinan J."/>
            <person name="LaButti K."/>
            <person name="Riley R."/>
            <person name="Lipzen A."/>
            <person name="Clum A."/>
            <person name="Drula E."/>
            <person name="Henrissat B."/>
            <person name="Kohler A."/>
            <person name="Grigoriev I.V."/>
            <person name="Martin F.M."/>
            <person name="Hacquard S."/>
        </authorList>
    </citation>
    <scope>NUCLEOTIDE SEQUENCE</scope>
    <source>
        <strain evidence="2">MPI-CAGE-AT-0023</strain>
    </source>
</reference>
<keyword evidence="3" id="KW-1185">Reference proteome</keyword>
<organism evidence="2 3">
    <name type="scientific">Fusarium redolens</name>
    <dbReference type="NCBI Taxonomy" id="48865"/>
    <lineage>
        <taxon>Eukaryota</taxon>
        <taxon>Fungi</taxon>
        <taxon>Dikarya</taxon>
        <taxon>Ascomycota</taxon>
        <taxon>Pezizomycotina</taxon>
        <taxon>Sordariomycetes</taxon>
        <taxon>Hypocreomycetidae</taxon>
        <taxon>Hypocreales</taxon>
        <taxon>Nectriaceae</taxon>
        <taxon>Fusarium</taxon>
        <taxon>Fusarium redolens species complex</taxon>
    </lineage>
</organism>
<sequence>MRIACFKKNKTESIGYVTSYIIFECFLSIATRTLILLIGCPSLNKYDISVSRKLGLQCCTSALVFLLVATTYQLR</sequence>
<evidence type="ECO:0000256" key="1">
    <source>
        <dbReference type="SAM" id="Phobius"/>
    </source>
</evidence>
<keyword evidence="1" id="KW-0812">Transmembrane</keyword>
<dbReference type="EMBL" id="JAGMUX010000001">
    <property type="protein sequence ID" value="KAH7270075.1"/>
    <property type="molecule type" value="Genomic_DNA"/>
</dbReference>
<evidence type="ECO:0000313" key="2">
    <source>
        <dbReference type="EMBL" id="KAH7270075.1"/>
    </source>
</evidence>
<keyword evidence="1" id="KW-0472">Membrane</keyword>
<dbReference type="AlphaFoldDB" id="A0A9P9KWI9"/>
<dbReference type="GeneID" id="70221231"/>
<feature type="transmembrane region" description="Helical" evidence="1">
    <location>
        <begin position="54"/>
        <end position="74"/>
    </location>
</feature>
<feature type="transmembrane region" description="Helical" evidence="1">
    <location>
        <begin position="20"/>
        <end position="42"/>
    </location>
</feature>
<comment type="caution">
    <text evidence="2">The sequence shown here is derived from an EMBL/GenBank/DDBJ whole genome shotgun (WGS) entry which is preliminary data.</text>
</comment>
<protein>
    <submittedName>
        <fullName evidence="2">Uncharacterized protein</fullName>
    </submittedName>
</protein>
<dbReference type="RefSeq" id="XP_046056843.1">
    <property type="nucleotide sequence ID" value="XM_046191277.1"/>
</dbReference>
<keyword evidence="1" id="KW-1133">Transmembrane helix</keyword>
<name>A0A9P9KWI9_FUSRE</name>
<gene>
    <name evidence="2" type="ORF">BKA55DRAFT_550541</name>
</gene>
<evidence type="ECO:0000313" key="3">
    <source>
        <dbReference type="Proteomes" id="UP000720189"/>
    </source>
</evidence>